<evidence type="ECO:0000313" key="2">
    <source>
        <dbReference type="EnsemblProtists" id="EOD34602"/>
    </source>
</evidence>
<dbReference type="EnsemblProtists" id="EOD34602">
    <property type="protein sequence ID" value="EOD34602"/>
    <property type="gene ID" value="EMIHUDRAFT_252861"/>
</dbReference>
<dbReference type="Proteomes" id="UP000013827">
    <property type="component" value="Unassembled WGS sequence"/>
</dbReference>
<dbReference type="InterPro" id="IPR025669">
    <property type="entry name" value="AAA_dom"/>
</dbReference>
<dbReference type="InterPro" id="IPR027417">
    <property type="entry name" value="P-loop_NTPase"/>
</dbReference>
<name>A0A0D3KFR7_EMIH1</name>
<organism evidence="2 3">
    <name type="scientific">Emiliania huxleyi (strain CCMP1516)</name>
    <dbReference type="NCBI Taxonomy" id="280463"/>
    <lineage>
        <taxon>Eukaryota</taxon>
        <taxon>Haptista</taxon>
        <taxon>Haptophyta</taxon>
        <taxon>Prymnesiophyceae</taxon>
        <taxon>Isochrysidales</taxon>
        <taxon>Noelaerhabdaceae</taxon>
        <taxon>Emiliania</taxon>
    </lineage>
</organism>
<accession>A0A0D3KFR7</accession>
<keyword evidence="3" id="KW-1185">Reference proteome</keyword>
<feature type="domain" description="AAA" evidence="1">
    <location>
        <begin position="15"/>
        <end position="87"/>
    </location>
</feature>
<evidence type="ECO:0000313" key="3">
    <source>
        <dbReference type="Proteomes" id="UP000013827"/>
    </source>
</evidence>
<dbReference type="HOGENOM" id="CLU_2202017_0_0_1"/>
<dbReference type="Gene3D" id="3.40.50.300">
    <property type="entry name" value="P-loop containing nucleotide triphosphate hydrolases"/>
    <property type="match status" value="1"/>
</dbReference>
<dbReference type="GeneID" id="17279872"/>
<dbReference type="KEGG" id="ehx:EMIHUDRAFT_252861"/>
<sequence>MSGMANDPWYDVYTSLKRVFDKLPSEFDKDVYGFVDTNPALTIYTQIGLVATSKLIIPVAADEFSAVAVNEIFTRVYAMSEPAENALKDMSEESFEYKTPLHSKGNAH</sequence>
<reference evidence="2" key="2">
    <citation type="submission" date="2024-10" db="UniProtKB">
        <authorList>
            <consortium name="EnsemblProtists"/>
        </authorList>
    </citation>
    <scope>IDENTIFICATION</scope>
</reference>
<dbReference type="Pfam" id="PF13614">
    <property type="entry name" value="AAA_31"/>
    <property type="match status" value="1"/>
</dbReference>
<evidence type="ECO:0000259" key="1">
    <source>
        <dbReference type="Pfam" id="PF13614"/>
    </source>
</evidence>
<reference evidence="3" key="1">
    <citation type="journal article" date="2013" name="Nature">
        <title>Pan genome of the phytoplankton Emiliania underpins its global distribution.</title>
        <authorList>
            <person name="Read B.A."/>
            <person name="Kegel J."/>
            <person name="Klute M.J."/>
            <person name="Kuo A."/>
            <person name="Lefebvre S.C."/>
            <person name="Maumus F."/>
            <person name="Mayer C."/>
            <person name="Miller J."/>
            <person name="Monier A."/>
            <person name="Salamov A."/>
            <person name="Young J."/>
            <person name="Aguilar M."/>
            <person name="Claverie J.M."/>
            <person name="Frickenhaus S."/>
            <person name="Gonzalez K."/>
            <person name="Herman E.K."/>
            <person name="Lin Y.C."/>
            <person name="Napier J."/>
            <person name="Ogata H."/>
            <person name="Sarno A.F."/>
            <person name="Shmutz J."/>
            <person name="Schroeder D."/>
            <person name="de Vargas C."/>
            <person name="Verret F."/>
            <person name="von Dassow P."/>
            <person name="Valentin K."/>
            <person name="Van de Peer Y."/>
            <person name="Wheeler G."/>
            <person name="Dacks J.B."/>
            <person name="Delwiche C.F."/>
            <person name="Dyhrman S.T."/>
            <person name="Glockner G."/>
            <person name="John U."/>
            <person name="Richards T."/>
            <person name="Worden A.Z."/>
            <person name="Zhang X."/>
            <person name="Grigoriev I.V."/>
            <person name="Allen A.E."/>
            <person name="Bidle K."/>
            <person name="Borodovsky M."/>
            <person name="Bowler C."/>
            <person name="Brownlee C."/>
            <person name="Cock J.M."/>
            <person name="Elias M."/>
            <person name="Gladyshev V.N."/>
            <person name="Groth M."/>
            <person name="Guda C."/>
            <person name="Hadaegh A."/>
            <person name="Iglesias-Rodriguez M.D."/>
            <person name="Jenkins J."/>
            <person name="Jones B.M."/>
            <person name="Lawson T."/>
            <person name="Leese F."/>
            <person name="Lindquist E."/>
            <person name="Lobanov A."/>
            <person name="Lomsadze A."/>
            <person name="Malik S.B."/>
            <person name="Marsh M.E."/>
            <person name="Mackinder L."/>
            <person name="Mock T."/>
            <person name="Mueller-Roeber B."/>
            <person name="Pagarete A."/>
            <person name="Parker M."/>
            <person name="Probert I."/>
            <person name="Quesneville H."/>
            <person name="Raines C."/>
            <person name="Rensing S.A."/>
            <person name="Riano-Pachon D.M."/>
            <person name="Richier S."/>
            <person name="Rokitta S."/>
            <person name="Shiraiwa Y."/>
            <person name="Soanes D.M."/>
            <person name="van der Giezen M."/>
            <person name="Wahlund T.M."/>
            <person name="Williams B."/>
            <person name="Wilson W."/>
            <person name="Wolfe G."/>
            <person name="Wurch L.L."/>
        </authorList>
    </citation>
    <scope>NUCLEOTIDE SEQUENCE</scope>
</reference>
<protein>
    <recommendedName>
        <fullName evidence="1">AAA domain-containing protein</fullName>
    </recommendedName>
</protein>
<dbReference type="RefSeq" id="XP_005787031.1">
    <property type="nucleotide sequence ID" value="XM_005786974.1"/>
</dbReference>
<dbReference type="AlphaFoldDB" id="A0A0D3KFR7"/>
<proteinExistence type="predicted"/>
<dbReference type="PaxDb" id="2903-EOD34602"/>